<dbReference type="CDD" id="cd14789">
    <property type="entry name" value="Tiki"/>
    <property type="match status" value="1"/>
</dbReference>
<dbReference type="InterPro" id="IPR002816">
    <property type="entry name" value="TraB/PrgY/GumN_fam"/>
</dbReference>
<proteinExistence type="predicted"/>
<protein>
    <submittedName>
        <fullName evidence="1">TraB/GumN family protein</fullName>
        <ecNumber evidence="1">3.4.-.-</ecNumber>
    </submittedName>
</protein>
<comment type="caution">
    <text evidence="1">The sequence shown here is derived from an EMBL/GenBank/DDBJ whole genome shotgun (WGS) entry which is preliminary data.</text>
</comment>
<organism evidence="1 2">
    <name type="scientific">Vibrio olivae</name>
    <dbReference type="NCBI Taxonomy" id="1243002"/>
    <lineage>
        <taxon>Bacteria</taxon>
        <taxon>Pseudomonadati</taxon>
        <taxon>Pseudomonadota</taxon>
        <taxon>Gammaproteobacteria</taxon>
        <taxon>Vibrionales</taxon>
        <taxon>Vibrionaceae</taxon>
        <taxon>Vibrio</taxon>
    </lineage>
</organism>
<dbReference type="PANTHER" id="PTHR40590">
    <property type="entry name" value="CYTOPLASMIC PROTEIN-RELATED"/>
    <property type="match status" value="1"/>
</dbReference>
<keyword evidence="2" id="KW-1185">Reference proteome</keyword>
<evidence type="ECO:0000313" key="2">
    <source>
        <dbReference type="Proteomes" id="UP001589645"/>
    </source>
</evidence>
<reference evidence="1 2" key="1">
    <citation type="submission" date="2024-09" db="EMBL/GenBank/DDBJ databases">
        <authorList>
            <person name="Sun Q."/>
            <person name="Mori K."/>
        </authorList>
    </citation>
    <scope>NUCLEOTIDE SEQUENCE [LARGE SCALE GENOMIC DNA]</scope>
    <source>
        <strain evidence="1 2">CECT 8064</strain>
    </source>
</reference>
<dbReference type="EMBL" id="JBHMEP010000001">
    <property type="protein sequence ID" value="MFB9135005.1"/>
    <property type="molecule type" value="Genomic_DNA"/>
</dbReference>
<dbReference type="GO" id="GO:0016787">
    <property type="term" value="F:hydrolase activity"/>
    <property type="evidence" value="ECO:0007669"/>
    <property type="project" value="UniProtKB-KW"/>
</dbReference>
<evidence type="ECO:0000313" key="1">
    <source>
        <dbReference type="EMBL" id="MFB9135005.1"/>
    </source>
</evidence>
<keyword evidence="1" id="KW-0378">Hydrolase</keyword>
<sequence>MIRVVVFFLCFFSAMLKAEPMYWMAQKGDLKLMLLGSVHVGDDSLYPLPDTVNQFLEQSDGLIIETDVRKSSGVNYPTSDIATRDVLSPTQQQQLSAIAKQFELDNKTLLDAPPWAAAISLQIKQLEYLGYRSDDGVDIRLVYQATVKGIPVLSLETMQFQINLLTSQPEGGKELLTSFIDEYERADTMIQCLLKSWKTGDLKSLERFSELAALSEEYENQFITQRNQDWANKLANRFITQSKGNYLVVVGMLHLVGQDNLITLLRQKGFVITKLSNEGNAQCSFG</sequence>
<accession>A0ABV5HL90</accession>
<dbReference type="PANTHER" id="PTHR40590:SF1">
    <property type="entry name" value="CYTOPLASMIC PROTEIN"/>
    <property type="match status" value="1"/>
</dbReference>
<dbReference type="EC" id="3.4.-.-" evidence="1"/>
<gene>
    <name evidence="1" type="ORF">ACFFUV_08490</name>
</gene>
<dbReference type="InterPro" id="IPR047111">
    <property type="entry name" value="YbaP-like"/>
</dbReference>
<name>A0ABV5HL90_9VIBR</name>
<dbReference type="Pfam" id="PF01963">
    <property type="entry name" value="TraB_PrgY_gumN"/>
    <property type="match status" value="1"/>
</dbReference>
<dbReference type="Proteomes" id="UP001589645">
    <property type="component" value="Unassembled WGS sequence"/>
</dbReference>
<dbReference type="RefSeq" id="WP_390191206.1">
    <property type="nucleotide sequence ID" value="NZ_JBHMEP010000001.1"/>
</dbReference>